<dbReference type="EMBL" id="WDQK01000002">
    <property type="protein sequence ID" value="KAB7396834.1"/>
    <property type="molecule type" value="Genomic_DNA"/>
</dbReference>
<organism evidence="1 4">
    <name type="scientific">Bifidobacterium longum</name>
    <dbReference type="NCBI Taxonomy" id="216816"/>
    <lineage>
        <taxon>Bacteria</taxon>
        <taxon>Bacillati</taxon>
        <taxon>Actinomycetota</taxon>
        <taxon>Actinomycetes</taxon>
        <taxon>Bifidobacteriales</taxon>
        <taxon>Bifidobacteriaceae</taxon>
        <taxon>Bifidobacterium</taxon>
    </lineage>
</organism>
<gene>
    <name evidence="3" type="ORF">GBB40_01680</name>
    <name evidence="2" type="ORF">GBB63_01125</name>
    <name evidence="1" type="ORF">GBB73_01155</name>
</gene>
<sequence length="292" mass="33012">MLFNVYYLNFSKVYEIKMMLSNVIKTDESVETDQGDTLNADLQAKMGTKFLKLFNAEVGADVKSGSTDSQKVLENFKVTMTKSLILSEVMDKCKTIVDFSCLTEGQLVRIDNVSLSLENEMELRTVKIFSNGSFKGMRLPEAGGLDVNNLFNSMFKDYSYKLQGEIKDSNEKVLIKIPLTFENEFENLYNVDDLFIGNVSLIGIYKGKTKISGLKNSFDFFQELGNASNADSDNEVHNSQYTTPSVIKLKSEDDDEDYNYIDLLAIIQLIKSEDADVKDKPKKTARRKKAVE</sequence>
<accession>A0A833IN24</accession>
<name>A0A833IN24_BIFLN</name>
<dbReference type="EMBL" id="WDRM01000002">
    <property type="protein sequence ID" value="KAB7340198.1"/>
    <property type="molecule type" value="Genomic_DNA"/>
</dbReference>
<evidence type="ECO:0000313" key="6">
    <source>
        <dbReference type="Proteomes" id="UP000468842"/>
    </source>
</evidence>
<evidence type="ECO:0000313" key="3">
    <source>
        <dbReference type="EMBL" id="KAB7396834.1"/>
    </source>
</evidence>
<comment type="caution">
    <text evidence="1">The sequence shown here is derived from an EMBL/GenBank/DDBJ whole genome shotgun (WGS) entry which is preliminary data.</text>
</comment>
<dbReference type="Proteomes" id="UP000460881">
    <property type="component" value="Unassembled WGS sequence"/>
</dbReference>
<evidence type="ECO:0000313" key="5">
    <source>
        <dbReference type="Proteomes" id="UP000460881"/>
    </source>
</evidence>
<evidence type="ECO:0000313" key="1">
    <source>
        <dbReference type="EMBL" id="KAB7340198.1"/>
    </source>
</evidence>
<reference evidence="4 5" key="1">
    <citation type="journal article" date="2019" name="Nat. Med.">
        <title>A library of human gut bacterial isolates paired with longitudinal multiomics data enables mechanistic microbiome research.</title>
        <authorList>
            <person name="Poyet M."/>
            <person name="Groussin M."/>
            <person name="Gibbons S.M."/>
            <person name="Avila-Pacheco J."/>
            <person name="Jiang X."/>
            <person name="Kearney S.M."/>
            <person name="Perrotta A.R."/>
            <person name="Berdy B."/>
            <person name="Zhao S."/>
            <person name="Lieberman T.D."/>
            <person name="Swanson P.K."/>
            <person name="Smith M."/>
            <person name="Roesemann S."/>
            <person name="Alexander J.E."/>
            <person name="Rich S.A."/>
            <person name="Livny J."/>
            <person name="Vlamakis H."/>
            <person name="Clish C."/>
            <person name="Bullock K."/>
            <person name="Deik A."/>
            <person name="Scott J."/>
            <person name="Pierce K.A."/>
            <person name="Xavier R.J."/>
            <person name="Alm E.J."/>
        </authorList>
    </citation>
    <scope>NUCLEOTIDE SEQUENCE [LARGE SCALE GENOMIC DNA]</scope>
    <source>
        <strain evidence="3 6">BIOML-A37</strain>
        <strain evidence="2 5">BIOML-A55</strain>
        <strain evidence="1 4">BIOML-A65</strain>
    </source>
</reference>
<dbReference type="EMBL" id="WDRC01000002">
    <property type="protein sequence ID" value="KAB7360936.1"/>
    <property type="molecule type" value="Genomic_DNA"/>
</dbReference>
<evidence type="ECO:0000313" key="2">
    <source>
        <dbReference type="EMBL" id="KAB7360936.1"/>
    </source>
</evidence>
<proteinExistence type="predicted"/>
<dbReference type="AlphaFoldDB" id="A0A833IN24"/>
<evidence type="ECO:0000313" key="4">
    <source>
        <dbReference type="Proteomes" id="UP000430971"/>
    </source>
</evidence>
<dbReference type="Proteomes" id="UP000430971">
    <property type="component" value="Unassembled WGS sequence"/>
</dbReference>
<dbReference type="Proteomes" id="UP000468842">
    <property type="component" value="Unassembled WGS sequence"/>
</dbReference>
<protein>
    <submittedName>
        <fullName evidence="1">Uncharacterized protein</fullName>
    </submittedName>
</protein>